<feature type="region of interest" description="Disordered" evidence="5">
    <location>
        <begin position="503"/>
        <end position="522"/>
    </location>
</feature>
<gene>
    <name evidence="7" type="primary">APUM5_9</name>
    <name evidence="7" type="ORF">CK203_052604</name>
</gene>
<feature type="region of interest" description="Disordered" evidence="5">
    <location>
        <begin position="543"/>
        <end position="576"/>
    </location>
</feature>
<dbReference type="SUPFAM" id="SSF56219">
    <property type="entry name" value="DNase I-like"/>
    <property type="match status" value="1"/>
</dbReference>
<feature type="compositionally biased region" description="Basic and acidic residues" evidence="5">
    <location>
        <begin position="508"/>
        <end position="522"/>
    </location>
</feature>
<dbReference type="GO" id="GO:0006417">
    <property type="term" value="P:regulation of translation"/>
    <property type="evidence" value="ECO:0007669"/>
    <property type="project" value="UniProtKB-KW"/>
</dbReference>
<keyword evidence="3" id="KW-0694">RNA-binding</keyword>
<dbReference type="Pfam" id="PF03372">
    <property type="entry name" value="Exo_endo_phos"/>
    <property type="match status" value="1"/>
</dbReference>
<dbReference type="InterPro" id="IPR016024">
    <property type="entry name" value="ARM-type_fold"/>
</dbReference>
<dbReference type="Gene3D" id="3.60.10.10">
    <property type="entry name" value="Endonuclease/exonuclease/phosphatase"/>
    <property type="match status" value="1"/>
</dbReference>
<evidence type="ECO:0000259" key="6">
    <source>
        <dbReference type="PROSITE" id="PS50303"/>
    </source>
</evidence>
<reference evidence="7 8" key="1">
    <citation type="journal article" date="2018" name="PLoS Genet.">
        <title>Population sequencing reveals clonal diversity and ancestral inbreeding in the grapevine cultivar Chardonnay.</title>
        <authorList>
            <person name="Roach M.J."/>
            <person name="Johnson D.L."/>
            <person name="Bohlmann J."/>
            <person name="van Vuuren H.J."/>
            <person name="Jones S.J."/>
            <person name="Pretorius I.S."/>
            <person name="Schmidt S.A."/>
            <person name="Borneman A.R."/>
        </authorList>
    </citation>
    <scope>NUCLEOTIDE SEQUENCE [LARGE SCALE GENOMIC DNA]</scope>
    <source>
        <strain evidence="8">cv. Chardonnay</strain>
        <tissue evidence="7">Leaf</tissue>
    </source>
</reference>
<proteinExistence type="predicted"/>
<evidence type="ECO:0000256" key="3">
    <source>
        <dbReference type="ARBA" id="ARBA00022884"/>
    </source>
</evidence>
<keyword evidence="1" id="KW-0677">Repeat</keyword>
<dbReference type="Proteomes" id="UP000288805">
    <property type="component" value="Unassembled WGS sequence"/>
</dbReference>
<dbReference type="InterPro" id="IPR033133">
    <property type="entry name" value="PUM-HD"/>
</dbReference>
<dbReference type="InterPro" id="IPR005135">
    <property type="entry name" value="Endo/exonuclease/phosphatase"/>
</dbReference>
<sequence length="767" mass="87521">MMKDQFANYVIQKILDICTDNQRESLFVRIRVHAHALKKYTYGKHIVSRFEQLFGEDISAPIKQGCMYFTDGASEREGERERESACDDDDEETGEASRKRSFTVESKTFELALDDRKGKCQVRVVEKKRGVSTWVRLGLESLGLFKEGLIHCIRDEKEGRWEKEWKERGRRDKRGWTAMAEMVRQMEELAGRRTELQEVRIVGKAIPAKSYVEAVRRTNRDGLNAIKMKVTREEIAGNLQKLEHCLVASWKSNEKDDEDLERLGSLWANSWGLKGKLGLASWNETDGRSPLRAGPMESKDGMSGRGGDGTDMDERTRSMGEIQWARILVKTKGDFRPSLLEMEVEDEVYTVALWWEIRPVVRRLFSATENRRKKKVRGDSHSRVEKRVGKELVGAGNEELQMPDDGRAVQENGRVQHPGYRSMAREGPTAPLEEAGLLGRFSSRKGTISEDPLMSLVLEESRREQRDVGLSMIDRALEEEAKRYASISNLKGKRAVGSPLLLFSNSDRAPEGESFDRPGGIEEELRGDMSTWLTVYEGNAENENGSWKLGEDNKNRDEARGKEGNNGGLGSQDTENEKEDLWEECSLAKFSQFLGFSTEGLEKEILSFLIKIKKRGGNKQKGPSQGKGNQLIVCPMKMKIITWNVRGANDSSKRKIIKNYIRNQRVDLMCIQETKIQEMSEGIIQDHGKWGYLGFYGSVWPFTKVEREGMWEELGAIRGLWDDPWCLGGDFNITLFQHERSSQRRISSAMRRFAETVDDLELVDLPL</sequence>
<evidence type="ECO:0000313" key="8">
    <source>
        <dbReference type="Proteomes" id="UP000288805"/>
    </source>
</evidence>
<dbReference type="InterPro" id="IPR036691">
    <property type="entry name" value="Endo/exonu/phosph_ase_sf"/>
</dbReference>
<comment type="caution">
    <text evidence="7">The sequence shown here is derived from an EMBL/GenBank/DDBJ whole genome shotgun (WGS) entry which is preliminary data.</text>
</comment>
<dbReference type="AlphaFoldDB" id="A0A438FW17"/>
<accession>A0A438FW17</accession>
<evidence type="ECO:0000256" key="1">
    <source>
        <dbReference type="ARBA" id="ARBA00022737"/>
    </source>
</evidence>
<dbReference type="Pfam" id="PF00806">
    <property type="entry name" value="PUF"/>
    <property type="match status" value="1"/>
</dbReference>
<feature type="domain" description="PUM-HD" evidence="6">
    <location>
        <begin position="1"/>
        <end position="54"/>
    </location>
</feature>
<evidence type="ECO:0000256" key="4">
    <source>
        <dbReference type="PROSITE-ProRule" id="PRU00317"/>
    </source>
</evidence>
<dbReference type="SUPFAM" id="SSF48371">
    <property type="entry name" value="ARM repeat"/>
    <property type="match status" value="1"/>
</dbReference>
<evidence type="ECO:0000256" key="2">
    <source>
        <dbReference type="ARBA" id="ARBA00022845"/>
    </source>
</evidence>
<feature type="repeat" description="Pumilio" evidence="4">
    <location>
        <begin position="1"/>
        <end position="28"/>
    </location>
</feature>
<dbReference type="Gene3D" id="1.25.10.10">
    <property type="entry name" value="Leucine-rich Repeat Variant"/>
    <property type="match status" value="1"/>
</dbReference>
<dbReference type="GO" id="GO:0003824">
    <property type="term" value="F:catalytic activity"/>
    <property type="evidence" value="ECO:0007669"/>
    <property type="project" value="InterPro"/>
</dbReference>
<keyword evidence="2" id="KW-0810">Translation regulation</keyword>
<feature type="compositionally biased region" description="Basic and acidic residues" evidence="5">
    <location>
        <begin position="73"/>
        <end position="85"/>
    </location>
</feature>
<protein>
    <submittedName>
        <fullName evidence="7">Pumilio-like 5</fullName>
    </submittedName>
</protein>
<feature type="compositionally biased region" description="Basic and acidic residues" evidence="5">
    <location>
        <begin position="549"/>
        <end position="563"/>
    </location>
</feature>
<dbReference type="PROSITE" id="PS50303">
    <property type="entry name" value="PUM_HD"/>
    <property type="match status" value="1"/>
</dbReference>
<evidence type="ECO:0000256" key="5">
    <source>
        <dbReference type="SAM" id="MobiDB-lite"/>
    </source>
</evidence>
<dbReference type="PROSITE" id="PS50302">
    <property type="entry name" value="PUM"/>
    <property type="match status" value="1"/>
</dbReference>
<feature type="region of interest" description="Disordered" evidence="5">
    <location>
        <begin position="73"/>
        <end position="99"/>
    </location>
</feature>
<feature type="region of interest" description="Disordered" evidence="5">
    <location>
        <begin position="284"/>
        <end position="313"/>
    </location>
</feature>
<organism evidence="7 8">
    <name type="scientific">Vitis vinifera</name>
    <name type="common">Grape</name>
    <dbReference type="NCBI Taxonomy" id="29760"/>
    <lineage>
        <taxon>Eukaryota</taxon>
        <taxon>Viridiplantae</taxon>
        <taxon>Streptophyta</taxon>
        <taxon>Embryophyta</taxon>
        <taxon>Tracheophyta</taxon>
        <taxon>Spermatophyta</taxon>
        <taxon>Magnoliopsida</taxon>
        <taxon>eudicotyledons</taxon>
        <taxon>Gunneridae</taxon>
        <taxon>Pentapetalae</taxon>
        <taxon>rosids</taxon>
        <taxon>Vitales</taxon>
        <taxon>Vitaceae</taxon>
        <taxon>Viteae</taxon>
        <taxon>Vitis</taxon>
    </lineage>
</organism>
<dbReference type="GO" id="GO:0003723">
    <property type="term" value="F:RNA binding"/>
    <property type="evidence" value="ECO:0007669"/>
    <property type="project" value="UniProtKB-KW"/>
</dbReference>
<dbReference type="InterPro" id="IPR011989">
    <property type="entry name" value="ARM-like"/>
</dbReference>
<name>A0A438FW17_VITVI</name>
<dbReference type="EMBL" id="QGNW01000725">
    <property type="protein sequence ID" value="RVW64140.1"/>
    <property type="molecule type" value="Genomic_DNA"/>
</dbReference>
<evidence type="ECO:0000313" key="7">
    <source>
        <dbReference type="EMBL" id="RVW64140.1"/>
    </source>
</evidence>
<dbReference type="InterPro" id="IPR001313">
    <property type="entry name" value="Pumilio_RNA-bd_rpt"/>
</dbReference>
<feature type="region of interest" description="Disordered" evidence="5">
    <location>
        <begin position="403"/>
        <end position="429"/>
    </location>
</feature>